<comment type="caution">
    <text evidence="2">The sequence shown here is derived from an EMBL/GenBank/DDBJ whole genome shotgun (WGS) entry which is preliminary data.</text>
</comment>
<accession>A0AAD7E8B7</accession>
<evidence type="ECO:0000313" key="2">
    <source>
        <dbReference type="EMBL" id="KAJ7302650.1"/>
    </source>
</evidence>
<feature type="signal peptide" evidence="1">
    <location>
        <begin position="1"/>
        <end position="19"/>
    </location>
</feature>
<evidence type="ECO:0000256" key="1">
    <source>
        <dbReference type="SAM" id="SignalP"/>
    </source>
</evidence>
<keyword evidence="1" id="KW-0732">Signal</keyword>
<dbReference type="EMBL" id="JARIHO010000113">
    <property type="protein sequence ID" value="KAJ7302650.1"/>
    <property type="molecule type" value="Genomic_DNA"/>
</dbReference>
<name>A0AAD7E8B7_9AGAR</name>
<feature type="chain" id="PRO_5042266256" description="Transposase" evidence="1">
    <location>
        <begin position="20"/>
        <end position="241"/>
    </location>
</feature>
<organism evidence="2 3">
    <name type="scientific">Mycena albidolilacea</name>
    <dbReference type="NCBI Taxonomy" id="1033008"/>
    <lineage>
        <taxon>Eukaryota</taxon>
        <taxon>Fungi</taxon>
        <taxon>Dikarya</taxon>
        <taxon>Basidiomycota</taxon>
        <taxon>Agaricomycotina</taxon>
        <taxon>Agaricomycetes</taxon>
        <taxon>Agaricomycetidae</taxon>
        <taxon>Agaricales</taxon>
        <taxon>Marasmiineae</taxon>
        <taxon>Mycenaceae</taxon>
        <taxon>Mycena</taxon>
    </lineage>
</organism>
<reference evidence="2" key="1">
    <citation type="submission" date="2023-03" db="EMBL/GenBank/DDBJ databases">
        <title>Massive genome expansion in bonnet fungi (Mycena s.s.) driven by repeated elements and novel gene families across ecological guilds.</title>
        <authorList>
            <consortium name="Lawrence Berkeley National Laboratory"/>
            <person name="Harder C.B."/>
            <person name="Miyauchi S."/>
            <person name="Viragh M."/>
            <person name="Kuo A."/>
            <person name="Thoen E."/>
            <person name="Andreopoulos B."/>
            <person name="Lu D."/>
            <person name="Skrede I."/>
            <person name="Drula E."/>
            <person name="Henrissat B."/>
            <person name="Morin E."/>
            <person name="Kohler A."/>
            <person name="Barry K."/>
            <person name="LaButti K."/>
            <person name="Morin E."/>
            <person name="Salamov A."/>
            <person name="Lipzen A."/>
            <person name="Mereny Z."/>
            <person name="Hegedus B."/>
            <person name="Baldrian P."/>
            <person name="Stursova M."/>
            <person name="Weitz H."/>
            <person name="Taylor A."/>
            <person name="Grigoriev I.V."/>
            <person name="Nagy L.G."/>
            <person name="Martin F."/>
            <person name="Kauserud H."/>
        </authorList>
    </citation>
    <scope>NUCLEOTIDE SEQUENCE</scope>
    <source>
        <strain evidence="2">CBHHK002</strain>
    </source>
</reference>
<dbReference type="Proteomes" id="UP001218218">
    <property type="component" value="Unassembled WGS sequence"/>
</dbReference>
<sequence length="241" mass="28088">MLHGLNRLIGLILAPLLVSEDHIFDLHKHLNDPVQPLLALADTFTNNESLRPAVGGAQCTREWLWSIPRRDCKWCFRHVSTFIEELEDLARCLKIPKIFRTRNRYTFERVEALCLLIAWFQLAGDQCELSMKYNRSQTAISEVVNKLVEFLDDRWAHLLEFDHNGLLMTQRLQLYADAIHMKGSLLRLIWGFIDCTIRCMCRPSWWQQQVYNGHKKVHALKFQAIRLPDGLIGHLFGPIEG</sequence>
<proteinExistence type="predicted"/>
<keyword evidence="3" id="KW-1185">Reference proteome</keyword>
<protein>
    <recommendedName>
        <fullName evidence="4">Transposase</fullName>
    </recommendedName>
</protein>
<dbReference type="AlphaFoldDB" id="A0AAD7E8B7"/>
<gene>
    <name evidence="2" type="ORF">DFH08DRAFT_722830</name>
</gene>
<evidence type="ECO:0008006" key="4">
    <source>
        <dbReference type="Google" id="ProtNLM"/>
    </source>
</evidence>
<evidence type="ECO:0000313" key="3">
    <source>
        <dbReference type="Proteomes" id="UP001218218"/>
    </source>
</evidence>